<dbReference type="RefSeq" id="WP_379984057.1">
    <property type="nucleotide sequence ID" value="NZ_JADIKD010000011.1"/>
</dbReference>
<dbReference type="GO" id="GO:0047733">
    <property type="term" value="F:CDP-glucose 4,6-dehydratase activity"/>
    <property type="evidence" value="ECO:0007669"/>
    <property type="project" value="UniProtKB-EC"/>
</dbReference>
<dbReference type="SUPFAM" id="SSF51735">
    <property type="entry name" value="NAD(P)-binding Rossmann-fold domains"/>
    <property type="match status" value="1"/>
</dbReference>
<dbReference type="EC" id="4.2.1.45" evidence="2"/>
<dbReference type="PANTHER" id="PTHR43000">
    <property type="entry name" value="DTDP-D-GLUCOSE 4,6-DEHYDRATASE-RELATED"/>
    <property type="match status" value="1"/>
</dbReference>
<dbReference type="InterPro" id="IPR013445">
    <property type="entry name" value="CDP_4_6_deHydtase"/>
</dbReference>
<dbReference type="InterPro" id="IPR016040">
    <property type="entry name" value="NAD(P)-bd_dom"/>
</dbReference>
<protein>
    <submittedName>
        <fullName evidence="2">CDP-glucose 4,6-dehydratase</fullName>
        <ecNumber evidence="2">4.2.1.45</ecNumber>
    </submittedName>
</protein>
<name>A0ABW8K5Q9_9GAMM</name>
<dbReference type="EMBL" id="JADIKD010000011">
    <property type="protein sequence ID" value="MFK2918211.1"/>
    <property type="molecule type" value="Genomic_DNA"/>
</dbReference>
<accession>A0ABW8K5Q9</accession>
<feature type="domain" description="NAD(P)-binding" evidence="1">
    <location>
        <begin position="12"/>
        <end position="319"/>
    </location>
</feature>
<organism evidence="2 3">
    <name type="scientific">Dyella koreensis</name>
    <dbReference type="NCBI Taxonomy" id="311235"/>
    <lineage>
        <taxon>Bacteria</taxon>
        <taxon>Pseudomonadati</taxon>
        <taxon>Pseudomonadota</taxon>
        <taxon>Gammaproteobacteria</taxon>
        <taxon>Lysobacterales</taxon>
        <taxon>Rhodanobacteraceae</taxon>
        <taxon>Dyella</taxon>
    </lineage>
</organism>
<dbReference type="Pfam" id="PF16363">
    <property type="entry name" value="GDP_Man_Dehyd"/>
    <property type="match status" value="1"/>
</dbReference>
<dbReference type="Gene3D" id="3.40.50.720">
    <property type="entry name" value="NAD(P)-binding Rossmann-like Domain"/>
    <property type="match status" value="1"/>
</dbReference>
<dbReference type="Proteomes" id="UP001620408">
    <property type="component" value="Unassembled WGS sequence"/>
</dbReference>
<keyword evidence="2" id="KW-0456">Lyase</keyword>
<dbReference type="Gene3D" id="3.90.25.10">
    <property type="entry name" value="UDP-galactose 4-epimerase, domain 1"/>
    <property type="match status" value="1"/>
</dbReference>
<dbReference type="NCBIfam" id="TIGR02622">
    <property type="entry name" value="CDP_4_6_dhtase"/>
    <property type="match status" value="1"/>
</dbReference>
<keyword evidence="3" id="KW-1185">Reference proteome</keyword>
<comment type="caution">
    <text evidence="2">The sequence shown here is derived from an EMBL/GenBank/DDBJ whole genome shotgun (WGS) entry which is preliminary data.</text>
</comment>
<evidence type="ECO:0000313" key="3">
    <source>
        <dbReference type="Proteomes" id="UP001620408"/>
    </source>
</evidence>
<evidence type="ECO:0000313" key="2">
    <source>
        <dbReference type="EMBL" id="MFK2918211.1"/>
    </source>
</evidence>
<sequence length="355" mass="39505">MFGGTYAGRRVLVTGHTGFKGSWLCLWLVTLGARVTGLALDPDTAPAHWSLLDLNEVNDLRIDLRNGPSVHQALAQIQPEIVFHLAAQPLVRRSYREPLLTFETNVMGLVHLLEAVRSTRSVQALVNATTDKVYLEQVTDGGYREDQPLGGHDPYSTSKACAELLSDCYRKSFFAETGPLLSTARAGNVIGGGDWSEDRLVPDIVRAAFSKQVLRIRNPDAIRPWQHVLEPLSGYLRLGQHLLAGKRVQGAWNFGPTPDATMAVGTLVAKMQAQWTELQVERQPGDHPHEAKTLQLDSSKAQSELGWRAVWNVEDTIRHTIEWYRAYSERNELLSAAQLHSYIDAARAARLDWTA</sequence>
<dbReference type="InterPro" id="IPR036291">
    <property type="entry name" value="NAD(P)-bd_dom_sf"/>
</dbReference>
<proteinExistence type="predicted"/>
<reference evidence="2 3" key="1">
    <citation type="submission" date="2020-10" db="EMBL/GenBank/DDBJ databases">
        <title>Phylogeny of dyella-like bacteria.</title>
        <authorList>
            <person name="Fu J."/>
        </authorList>
    </citation>
    <scope>NUCLEOTIDE SEQUENCE [LARGE SCALE GENOMIC DNA]</scope>
    <source>
        <strain evidence="2 3">BB4</strain>
    </source>
</reference>
<gene>
    <name evidence="2" type="primary">rfbG</name>
    <name evidence="2" type="ORF">ISS97_13145</name>
</gene>
<evidence type="ECO:0000259" key="1">
    <source>
        <dbReference type="Pfam" id="PF16363"/>
    </source>
</evidence>